<gene>
    <name evidence="1" type="ORF">CRV2_00014603</name>
</gene>
<reference evidence="1" key="2">
    <citation type="submission" date="2021-10" db="EMBL/GenBank/DDBJ databases">
        <authorList>
            <person name="Piombo E."/>
        </authorList>
    </citation>
    <scope>NUCLEOTIDE SEQUENCE</scope>
</reference>
<evidence type="ECO:0000313" key="1">
    <source>
        <dbReference type="EMBL" id="CAG9949297.1"/>
    </source>
</evidence>
<dbReference type="Proteomes" id="UP000836387">
    <property type="component" value="Unassembled WGS sequence"/>
</dbReference>
<keyword evidence="2" id="KW-1185">Reference proteome</keyword>
<comment type="caution">
    <text evidence="1">The sequence shown here is derived from an EMBL/GenBank/DDBJ whole genome shotgun (WGS) entry which is preliminary data.</text>
</comment>
<proteinExistence type="predicted"/>
<evidence type="ECO:0000313" key="2">
    <source>
        <dbReference type="Proteomes" id="UP000836387"/>
    </source>
</evidence>
<reference evidence="1" key="1">
    <citation type="submission" date="2020-04" db="EMBL/GenBank/DDBJ databases">
        <authorList>
            <person name="Broberg M."/>
        </authorList>
    </citation>
    <scope>NUCLEOTIDE SEQUENCE</scope>
</reference>
<dbReference type="EMBL" id="CADEHS020000055">
    <property type="protein sequence ID" value="CAG9949297.1"/>
    <property type="molecule type" value="Genomic_DNA"/>
</dbReference>
<organism evidence="1 2">
    <name type="scientific">Clonostachys rosea f. rosea IK726</name>
    <dbReference type="NCBI Taxonomy" id="1349383"/>
    <lineage>
        <taxon>Eukaryota</taxon>
        <taxon>Fungi</taxon>
        <taxon>Dikarya</taxon>
        <taxon>Ascomycota</taxon>
        <taxon>Pezizomycotina</taxon>
        <taxon>Sordariomycetes</taxon>
        <taxon>Hypocreomycetidae</taxon>
        <taxon>Hypocreales</taxon>
        <taxon>Bionectriaceae</taxon>
        <taxon>Clonostachys</taxon>
    </lineage>
</organism>
<name>A0ACA9U9T9_BIOOC</name>
<sequence length="444" mass="48848">MLLIVWRESADPDVYETARTNRLFNGVIPERYPVAIAFAKSEQDIVDAVNTAIQKNHRVSVRAGGHSYAAWSLRSDALLLDLGQYVEMDLDEDSGIVCASPGVTGGQLNAYLSARDRAFSVGHCPDVALGGFLLGGGMGWNTNNWGWACESIVAIDLVTASGGLIKADACNNADLFWAARGGGPAFPGVVTRFHLQTQPAPKVIRSSVYVYPAEHYRAAFTWILKIASSVDRLVEITAVGSYKEGVQDACLTIILLAFGDDEHAVGDILQKVDQSRPAGLLFRSFSEETSIHRELENKYKAYPIGQRYKVDNVFLKNDADVAELLRPAFTTLPTRQSLALWSSMRPRSTRALTDMSLSVQSDHYFALYAIWENEAGDVENGAWLAGVMNQVQRQAAGAYLGEHDFKACAARLWGSQQYERLVGIKRKWDPSSRIYGCLGLEELD</sequence>
<protein>
    <submittedName>
        <fullName evidence="1">Uncharacterized protein</fullName>
    </submittedName>
</protein>
<accession>A0ACA9U9T9</accession>